<gene>
    <name evidence="1" type="ORF">RA178_09660</name>
</gene>
<dbReference type="GeneID" id="301339449"/>
<dbReference type="AlphaFoldDB" id="A0AA50KHQ9"/>
<evidence type="ECO:0008006" key="2">
    <source>
        <dbReference type="Google" id="ProtNLM"/>
    </source>
</evidence>
<evidence type="ECO:0000313" key="1">
    <source>
        <dbReference type="EMBL" id="WMB74837.1"/>
    </source>
</evidence>
<protein>
    <recommendedName>
        <fullName evidence="2">DUF4304 domain-containing protein</fullName>
    </recommendedName>
</protein>
<organism evidence="1">
    <name type="scientific">Shewanella oncorhynchi</name>
    <dbReference type="NCBI Taxonomy" id="2726434"/>
    <lineage>
        <taxon>Bacteria</taxon>
        <taxon>Pseudomonadati</taxon>
        <taxon>Pseudomonadota</taxon>
        <taxon>Gammaproteobacteria</taxon>
        <taxon>Alteromonadales</taxon>
        <taxon>Shewanellaceae</taxon>
        <taxon>Shewanella</taxon>
    </lineage>
</organism>
<proteinExistence type="predicted"/>
<sequence length="214" mass="24274">MSDDHNRVIDVEARRVLKPFGLVRKGKSRVWLDDHGWWLIQVEFQPSAWSRGSYLNVGVTWMLYESSVGAFHVGSRVDVPFISAVGNENFAEEARNLALRAKEEVTALRSKFEHLPAAVGHYGEVLERRSIWDDYFHGVFLGLSGDSTNAKLAFNAVPKHRVQYQWEKALSYRASELSELVPNRAAFTDTIRGIVLRTRSVGNLPDWEGDIVFA</sequence>
<dbReference type="RefSeq" id="WP_306685247.1">
    <property type="nucleotide sequence ID" value="NZ_CP132914.1"/>
</dbReference>
<dbReference type="KEGG" id="sog:RA178_09660"/>
<reference evidence="1" key="1">
    <citation type="submission" date="2023-08" db="EMBL/GenBank/DDBJ databases">
        <title>Complete genome sequence of Shewanella oncorhynchi Z-P2, a siderophore putrebactin-producing bacterium.</title>
        <authorList>
            <person name="Zhang Y."/>
        </authorList>
    </citation>
    <scope>NUCLEOTIDE SEQUENCE</scope>
    <source>
        <strain evidence="1">Z-P2</strain>
    </source>
</reference>
<dbReference type="EMBL" id="CP132914">
    <property type="protein sequence ID" value="WMB74837.1"/>
    <property type="molecule type" value="Genomic_DNA"/>
</dbReference>
<accession>A0AA50KHQ9</accession>
<name>A0AA50KHQ9_9GAMM</name>
<dbReference type="Proteomes" id="UP001236800">
    <property type="component" value="Chromosome"/>
</dbReference>